<feature type="transmembrane region" description="Helical" evidence="1">
    <location>
        <begin position="94"/>
        <end position="117"/>
    </location>
</feature>
<feature type="transmembrane region" description="Helical" evidence="1">
    <location>
        <begin position="65"/>
        <end position="88"/>
    </location>
</feature>
<keyword evidence="1" id="KW-0472">Membrane</keyword>
<feature type="transmembrane region" description="Helical" evidence="1">
    <location>
        <begin position="39"/>
        <end position="58"/>
    </location>
</feature>
<dbReference type="Proteomes" id="UP000676194">
    <property type="component" value="Chromosome"/>
</dbReference>
<evidence type="ECO:0000313" key="3">
    <source>
        <dbReference type="Proteomes" id="UP000676194"/>
    </source>
</evidence>
<dbReference type="AlphaFoldDB" id="A0A8E6EST6"/>
<evidence type="ECO:0000256" key="1">
    <source>
        <dbReference type="SAM" id="Phobius"/>
    </source>
</evidence>
<keyword evidence="1" id="KW-0812">Transmembrane</keyword>
<dbReference type="KEGG" id="tsph:KIH39_21045"/>
<sequence>MSSHPTAMLAIALMLFAIGAIPLVLGMSQICLLAFRESLMWRALFGVALALFGAMFLIEDGILRLIVGLIGMLIPLAMGAVFSIRYWDDTFRPFLLWLGGSFWYFSGVLVLFLRYYFEQQSRMI</sequence>
<keyword evidence="1" id="KW-1133">Transmembrane helix</keyword>
<proteinExistence type="predicted"/>
<evidence type="ECO:0000313" key="2">
    <source>
        <dbReference type="EMBL" id="QVL31309.1"/>
    </source>
</evidence>
<dbReference type="RefSeq" id="WP_213495190.1">
    <property type="nucleotide sequence ID" value="NZ_CP074694.1"/>
</dbReference>
<organism evidence="2 3">
    <name type="scientific">Telmatocola sphagniphila</name>
    <dbReference type="NCBI Taxonomy" id="1123043"/>
    <lineage>
        <taxon>Bacteria</taxon>
        <taxon>Pseudomonadati</taxon>
        <taxon>Planctomycetota</taxon>
        <taxon>Planctomycetia</taxon>
        <taxon>Gemmatales</taxon>
        <taxon>Gemmataceae</taxon>
    </lineage>
</organism>
<reference evidence="2" key="1">
    <citation type="submission" date="2021-05" db="EMBL/GenBank/DDBJ databases">
        <title>Complete genome sequence of the cellulolytic planctomycete Telmatocola sphagniphila SP2T and characterization of the first cellulase from planctomycetes.</title>
        <authorList>
            <person name="Rakitin A.L."/>
            <person name="Beletsky A.V."/>
            <person name="Naumoff D.G."/>
            <person name="Kulichevskaya I.S."/>
            <person name="Mardanov A.V."/>
            <person name="Ravin N.V."/>
            <person name="Dedysh S.N."/>
        </authorList>
    </citation>
    <scope>NUCLEOTIDE SEQUENCE</scope>
    <source>
        <strain evidence="2">SP2T</strain>
    </source>
</reference>
<gene>
    <name evidence="2" type="ORF">KIH39_21045</name>
</gene>
<name>A0A8E6EST6_9BACT</name>
<dbReference type="EMBL" id="CP074694">
    <property type="protein sequence ID" value="QVL31309.1"/>
    <property type="molecule type" value="Genomic_DNA"/>
</dbReference>
<accession>A0A8E6EST6</accession>
<feature type="transmembrane region" description="Helical" evidence="1">
    <location>
        <begin position="7"/>
        <end position="27"/>
    </location>
</feature>
<keyword evidence="3" id="KW-1185">Reference proteome</keyword>
<protein>
    <submittedName>
        <fullName evidence="2">Uncharacterized protein</fullName>
    </submittedName>
</protein>